<dbReference type="InterPro" id="IPR050445">
    <property type="entry name" value="Bact_polysacc_biosynth/exp"/>
</dbReference>
<dbReference type="PANTHER" id="PTHR32309:SF13">
    <property type="entry name" value="FERRIC ENTEROBACTIN TRANSPORT PROTEIN FEPE"/>
    <property type="match status" value="1"/>
</dbReference>
<evidence type="ECO:0000256" key="5">
    <source>
        <dbReference type="ARBA" id="ARBA00022777"/>
    </source>
</evidence>
<dbReference type="InterPro" id="IPR025669">
    <property type="entry name" value="AAA_dom"/>
</dbReference>
<evidence type="ECO:0000259" key="12">
    <source>
        <dbReference type="Pfam" id="PF13614"/>
    </source>
</evidence>
<evidence type="ECO:0000256" key="8">
    <source>
        <dbReference type="ARBA" id="ARBA00051245"/>
    </source>
</evidence>
<feature type="domain" description="AAA" evidence="12">
    <location>
        <begin position="566"/>
        <end position="697"/>
    </location>
</feature>
<keyword evidence="7" id="KW-0829">Tyrosine-protein kinase</keyword>
<evidence type="ECO:0000256" key="9">
    <source>
        <dbReference type="SAM" id="Coils"/>
    </source>
</evidence>
<comment type="caution">
    <text evidence="13">The sequence shown here is derived from an EMBL/GenBank/DDBJ whole genome shotgun (WGS) entry which is preliminary data.</text>
</comment>
<dbReference type="InterPro" id="IPR027417">
    <property type="entry name" value="P-loop_NTPase"/>
</dbReference>
<gene>
    <name evidence="13" type="ORF">H5P28_17595</name>
</gene>
<dbReference type="InterPro" id="IPR005702">
    <property type="entry name" value="Wzc-like_C"/>
</dbReference>
<dbReference type="GO" id="GO:0005886">
    <property type="term" value="C:plasma membrane"/>
    <property type="evidence" value="ECO:0007669"/>
    <property type="project" value="TreeGrafter"/>
</dbReference>
<comment type="catalytic activity">
    <reaction evidence="8">
        <text>L-tyrosyl-[protein] + ATP = O-phospho-L-tyrosyl-[protein] + ADP + H(+)</text>
        <dbReference type="Rhea" id="RHEA:10596"/>
        <dbReference type="Rhea" id="RHEA-COMP:10136"/>
        <dbReference type="Rhea" id="RHEA-COMP:20101"/>
        <dbReference type="ChEBI" id="CHEBI:15378"/>
        <dbReference type="ChEBI" id="CHEBI:30616"/>
        <dbReference type="ChEBI" id="CHEBI:46858"/>
        <dbReference type="ChEBI" id="CHEBI:61978"/>
        <dbReference type="ChEBI" id="CHEBI:456216"/>
        <dbReference type="EC" id="2.7.10.2"/>
    </reaction>
</comment>
<dbReference type="SUPFAM" id="SSF52540">
    <property type="entry name" value="P-loop containing nucleoside triphosphate hydrolases"/>
    <property type="match status" value="1"/>
</dbReference>
<evidence type="ECO:0000256" key="3">
    <source>
        <dbReference type="ARBA" id="ARBA00022679"/>
    </source>
</evidence>
<keyword evidence="11" id="KW-0812">Transmembrane</keyword>
<keyword evidence="14" id="KW-1185">Reference proteome</keyword>
<dbReference type="Proteomes" id="UP000546464">
    <property type="component" value="Unassembled WGS sequence"/>
</dbReference>
<proteinExistence type="inferred from homology"/>
<protein>
    <recommendedName>
        <fullName evidence="2">non-specific protein-tyrosine kinase</fullName>
        <ecNumber evidence="2">2.7.10.2</ecNumber>
    </recommendedName>
</protein>
<dbReference type="RefSeq" id="WP_185677001.1">
    <property type="nucleotide sequence ID" value="NZ_JACHVB010000060.1"/>
</dbReference>
<evidence type="ECO:0000256" key="11">
    <source>
        <dbReference type="SAM" id="Phobius"/>
    </source>
</evidence>
<name>A0A842HH73_9BACT</name>
<dbReference type="EMBL" id="JACHVB010000060">
    <property type="protein sequence ID" value="MBC2596085.1"/>
    <property type="molecule type" value="Genomic_DNA"/>
</dbReference>
<keyword evidence="5 13" id="KW-0418">Kinase</keyword>
<evidence type="ECO:0000256" key="2">
    <source>
        <dbReference type="ARBA" id="ARBA00011903"/>
    </source>
</evidence>
<accession>A0A842HH73</accession>
<dbReference type="AlphaFoldDB" id="A0A842HH73"/>
<evidence type="ECO:0000313" key="13">
    <source>
        <dbReference type="EMBL" id="MBC2596085.1"/>
    </source>
</evidence>
<dbReference type="Pfam" id="PF13614">
    <property type="entry name" value="AAA_31"/>
    <property type="match status" value="1"/>
</dbReference>
<evidence type="ECO:0000256" key="7">
    <source>
        <dbReference type="ARBA" id="ARBA00023137"/>
    </source>
</evidence>
<evidence type="ECO:0000256" key="4">
    <source>
        <dbReference type="ARBA" id="ARBA00022741"/>
    </source>
</evidence>
<keyword evidence="6" id="KW-0067">ATP-binding</keyword>
<keyword evidence="11" id="KW-0472">Membrane</keyword>
<dbReference type="EC" id="2.7.10.2" evidence="2"/>
<evidence type="ECO:0000256" key="1">
    <source>
        <dbReference type="ARBA" id="ARBA00007316"/>
    </source>
</evidence>
<dbReference type="GO" id="GO:0005524">
    <property type="term" value="F:ATP binding"/>
    <property type="evidence" value="ECO:0007669"/>
    <property type="project" value="UniProtKB-KW"/>
</dbReference>
<comment type="similarity">
    <text evidence="1">Belongs to the CpsD/CapB family.</text>
</comment>
<dbReference type="PANTHER" id="PTHR32309">
    <property type="entry name" value="TYROSINE-PROTEIN KINASE"/>
    <property type="match status" value="1"/>
</dbReference>
<feature type="coiled-coil region" evidence="9">
    <location>
        <begin position="227"/>
        <end position="268"/>
    </location>
</feature>
<dbReference type="GO" id="GO:0004715">
    <property type="term" value="F:non-membrane spanning protein tyrosine kinase activity"/>
    <property type="evidence" value="ECO:0007669"/>
    <property type="project" value="UniProtKB-EC"/>
</dbReference>
<dbReference type="NCBIfam" id="TIGR01007">
    <property type="entry name" value="eps_fam"/>
    <property type="match status" value="1"/>
</dbReference>
<keyword evidence="3" id="KW-0808">Transferase</keyword>
<keyword evidence="9" id="KW-0175">Coiled coil</keyword>
<evidence type="ECO:0000256" key="6">
    <source>
        <dbReference type="ARBA" id="ARBA00022840"/>
    </source>
</evidence>
<feature type="region of interest" description="Disordered" evidence="10">
    <location>
        <begin position="754"/>
        <end position="780"/>
    </location>
</feature>
<feature type="transmembrane region" description="Helical" evidence="11">
    <location>
        <begin position="74"/>
        <end position="93"/>
    </location>
</feature>
<reference evidence="13 14" key="1">
    <citation type="submission" date="2020-07" db="EMBL/GenBank/DDBJ databases">
        <authorList>
            <person name="Feng X."/>
        </authorList>
    </citation>
    <scope>NUCLEOTIDE SEQUENCE [LARGE SCALE GENOMIC DNA]</scope>
    <source>
        <strain evidence="13 14">JCM31066</strain>
    </source>
</reference>
<organism evidence="13 14">
    <name type="scientific">Ruficoccus amylovorans</name>
    <dbReference type="NCBI Taxonomy" id="1804625"/>
    <lineage>
        <taxon>Bacteria</taxon>
        <taxon>Pseudomonadati</taxon>
        <taxon>Verrucomicrobiota</taxon>
        <taxon>Opitutia</taxon>
        <taxon>Puniceicoccales</taxon>
        <taxon>Cerasicoccaceae</taxon>
        <taxon>Ruficoccus</taxon>
    </lineage>
</organism>
<dbReference type="Gene3D" id="3.40.50.300">
    <property type="entry name" value="P-loop containing nucleotide triphosphate hydrolases"/>
    <property type="match status" value="1"/>
</dbReference>
<keyword evidence="4" id="KW-0547">Nucleotide-binding</keyword>
<evidence type="ECO:0000313" key="14">
    <source>
        <dbReference type="Proteomes" id="UP000546464"/>
    </source>
</evidence>
<dbReference type="CDD" id="cd05387">
    <property type="entry name" value="BY-kinase"/>
    <property type="match status" value="1"/>
</dbReference>
<feature type="transmembrane region" description="Helical" evidence="11">
    <location>
        <begin position="468"/>
        <end position="489"/>
    </location>
</feature>
<feature type="coiled-coil region" evidence="9">
    <location>
        <begin position="324"/>
        <end position="415"/>
    </location>
</feature>
<sequence>MSDDKSQSGSGYGGGGYGGYGSGQGYSNYGGGYYGGYSYGGYNYGAGGGGYGGGQQATPQRGIKDYLMILRERIWHFLVTFFIVFVGTLLYTLNTTDIYYSQAQVQLLRDAPNVLGKMDIEENRILGVDDFMTQVGILNTIAMAEAVANRFKDEDRERFMAPFLDEIRFTSREPTLVEKLYENKRVDGIRSTLLIRIGFYHPDPEMAAMAANYYADEYITYNVRLNVESSMRAVEDLRIRADKQRAEVDSIREKLVEYREKANRTSLKPDENIETQEIFQLNQLVTEAKAELDTRESRWQLVQEYVAEGKQLWDLPFISMRQRISNLLAQLSTQEVELSSMRKRYGPKWPALEQAVRGHEQTKQELDAAINSAVQEIRVEYLEGKNAYEQAQKRLAEKEDDIKQLQRLAVGYQSLEQDLEVNVGVLSQIVYRLEQERNNIPLILPNARIVEKALPTPEPAKPNVPMNLALGVFGGIALGLGFVFVIAFLDDRIKSAFDVETAVGLPLIGIVPRIKRLNSLEKARAVAANVDRRVTESFRAIHSALKINEASRNAKVIVSTSTSPSEGKSFVTTNLALTFAIHGEKTLIVDGDLRMPNVGKSLEIDGEQKGIIQYFNNELSLDEAIVSELYPNLDVLMAGGKAKNPTQILNSPRYEEMLHELRSRYDRIIIDSPPIGAVSDVLTILPHADGIIYVIKFNAVKRRTAKANLRRIIESNTPVFGAVLNQISVAVASYYYANYYDKSYQDYYHTDDGEDVQVEGKGKKTKRAPIATPADDDGQV</sequence>
<keyword evidence="11" id="KW-1133">Transmembrane helix</keyword>
<evidence type="ECO:0000256" key="10">
    <source>
        <dbReference type="SAM" id="MobiDB-lite"/>
    </source>
</evidence>